<evidence type="ECO:0000256" key="1">
    <source>
        <dbReference type="ARBA" id="ARBA00022801"/>
    </source>
</evidence>
<keyword evidence="6" id="KW-1185">Reference proteome</keyword>
<accession>A0ABQ3SMB2</accession>
<dbReference type="InterPro" id="IPR052016">
    <property type="entry name" value="Bact_Sigma-Reg"/>
</dbReference>
<feature type="domain" description="PPM-type phosphatase" evidence="4">
    <location>
        <begin position="499"/>
        <end position="713"/>
    </location>
</feature>
<dbReference type="RefSeq" id="WP_229876468.1">
    <property type="nucleotide sequence ID" value="NZ_BMRL01000013.1"/>
</dbReference>
<dbReference type="InterPro" id="IPR001932">
    <property type="entry name" value="PPM-type_phosphatase-like_dom"/>
</dbReference>
<evidence type="ECO:0000313" key="6">
    <source>
        <dbReference type="Proteomes" id="UP000613974"/>
    </source>
</evidence>
<proteinExistence type="predicted"/>
<evidence type="ECO:0000313" key="5">
    <source>
        <dbReference type="EMBL" id="GHI69273.1"/>
    </source>
</evidence>
<gene>
    <name evidence="5" type="ORF">Snoj_31910</name>
</gene>
<evidence type="ECO:0000259" key="4">
    <source>
        <dbReference type="SMART" id="SM00331"/>
    </source>
</evidence>
<dbReference type="Proteomes" id="UP000613974">
    <property type="component" value="Unassembled WGS sequence"/>
</dbReference>
<dbReference type="SUPFAM" id="SSF81606">
    <property type="entry name" value="PP2C-like"/>
    <property type="match status" value="1"/>
</dbReference>
<protein>
    <recommendedName>
        <fullName evidence="7">SpoIIE family protein phosphatase</fullName>
    </recommendedName>
</protein>
<dbReference type="Gene3D" id="3.60.40.10">
    <property type="entry name" value="PPM-type phosphatase domain"/>
    <property type="match status" value="1"/>
</dbReference>
<comment type="caution">
    <text evidence="5">The sequence shown here is derived from an EMBL/GenBank/DDBJ whole genome shotgun (WGS) entry which is preliminary data.</text>
</comment>
<dbReference type="InterPro" id="IPR035965">
    <property type="entry name" value="PAS-like_dom_sf"/>
</dbReference>
<dbReference type="InterPro" id="IPR029016">
    <property type="entry name" value="GAF-like_dom_sf"/>
</dbReference>
<evidence type="ECO:0008006" key="7">
    <source>
        <dbReference type="Google" id="ProtNLM"/>
    </source>
</evidence>
<dbReference type="SMART" id="SM00331">
    <property type="entry name" value="PP2C_SIG"/>
    <property type="match status" value="1"/>
</dbReference>
<dbReference type="SUPFAM" id="SSF55781">
    <property type="entry name" value="GAF domain-like"/>
    <property type="match status" value="1"/>
</dbReference>
<dbReference type="PANTHER" id="PTHR43156:SF2">
    <property type="entry name" value="STAGE II SPORULATION PROTEIN E"/>
    <property type="match status" value="1"/>
</dbReference>
<sequence length="725" mass="76525">MRNVPGRDQQAGRRALREALVGACADAGASIGMLYLPDPDPTRRVLHLMLASGLSREFAAPWSRVALDDPIPVADAVREGRLVWLGGQEDTARRYPRLGLVLPYDFALAAAPLTAGAADRAAEPTGAGLVFLWPGSHGPDLDERERKALESARSLMARILLRAAGQGRPLRPAPHPVILRPLPSPTPGPAEAAATMAFVRRLPGGNCALDLNGTITFITQEAADLLGAPVSGLLGALPWEALPWMDTPAIENHYRATAMSRLPRSFTAERPTGQQLCFELYPDNTGISVRITALGDRDGPPAPLPSADPEQSAPSRATALYPLMMLAVTLTEAAHAQDVVEKAADQIVPSLGAHALAMLAEQDGRVRIVGHRGYSAEHLAALDGTPVSADTAITHILHTSTPLFFGDVGELLAAHPDAVVEEGMAAWAFLPLIASNRPIGSLVLAYAHTRVFAPGERAVLTSIAGLIAQALDRARLYDATHQLARSLQTGLLPHTLPRVPRLEVAARYRPAAHGLEIGGDFYDLIRIDDTTVAAAIGDVQGHNVNAAALMGQVRTAVHAGAGAPPEEVLARTNRLLTDLEPGLFTSCLYAHIDLAGHTVRLASAGHPPPLLRHPGGKTEMLNPPAGLLLGIEPGASYTAVEIPFSPGTLLALYTDGLVEAPGRDIEDAIGAVAALIGDAPEHHPLGDLADELIEHAHRDGPRPDDIALLLLRTEGPVPAAFAHRV</sequence>
<dbReference type="InterPro" id="IPR036457">
    <property type="entry name" value="PPM-type-like_dom_sf"/>
</dbReference>
<keyword evidence="1" id="KW-0378">Hydrolase</keyword>
<dbReference type="EMBL" id="BNEC01000005">
    <property type="protein sequence ID" value="GHI69273.1"/>
    <property type="molecule type" value="Genomic_DNA"/>
</dbReference>
<dbReference type="Pfam" id="PF07228">
    <property type="entry name" value="SpoIIE"/>
    <property type="match status" value="1"/>
</dbReference>
<feature type="domain" description="GAF" evidence="3">
    <location>
        <begin position="335"/>
        <end position="481"/>
    </location>
</feature>
<dbReference type="Gene3D" id="3.30.450.20">
    <property type="entry name" value="PAS domain"/>
    <property type="match status" value="1"/>
</dbReference>
<name>A0ABQ3SMB2_9ACTN</name>
<dbReference type="InterPro" id="IPR003018">
    <property type="entry name" value="GAF"/>
</dbReference>
<organism evidence="5 6">
    <name type="scientific">Streptomyces nojiriensis</name>
    <dbReference type="NCBI Taxonomy" id="66374"/>
    <lineage>
        <taxon>Bacteria</taxon>
        <taxon>Bacillati</taxon>
        <taxon>Actinomycetota</taxon>
        <taxon>Actinomycetes</taxon>
        <taxon>Kitasatosporales</taxon>
        <taxon>Streptomycetaceae</taxon>
        <taxon>Streptomyces</taxon>
    </lineage>
</organism>
<dbReference type="SUPFAM" id="SSF55785">
    <property type="entry name" value="PYP-like sensor domain (PAS domain)"/>
    <property type="match status" value="1"/>
</dbReference>
<dbReference type="GeneID" id="95587566"/>
<evidence type="ECO:0000259" key="3">
    <source>
        <dbReference type="SMART" id="SM00065"/>
    </source>
</evidence>
<feature type="region of interest" description="Disordered" evidence="2">
    <location>
        <begin position="294"/>
        <end position="313"/>
    </location>
</feature>
<dbReference type="Gene3D" id="3.30.450.40">
    <property type="match status" value="1"/>
</dbReference>
<dbReference type="PANTHER" id="PTHR43156">
    <property type="entry name" value="STAGE II SPORULATION PROTEIN E-RELATED"/>
    <property type="match status" value="1"/>
</dbReference>
<dbReference type="Pfam" id="PF13185">
    <property type="entry name" value="GAF_2"/>
    <property type="match status" value="1"/>
</dbReference>
<dbReference type="SMART" id="SM00065">
    <property type="entry name" value="GAF"/>
    <property type="match status" value="1"/>
</dbReference>
<reference evidence="6" key="1">
    <citation type="submission" date="2023-07" db="EMBL/GenBank/DDBJ databases">
        <title>Whole genome shotgun sequence of Streptomyces nojiriensis NBRC 13794.</title>
        <authorList>
            <person name="Komaki H."/>
            <person name="Tamura T."/>
        </authorList>
    </citation>
    <scope>NUCLEOTIDE SEQUENCE [LARGE SCALE GENOMIC DNA]</scope>
    <source>
        <strain evidence="6">NBRC 13794</strain>
    </source>
</reference>
<evidence type="ECO:0000256" key="2">
    <source>
        <dbReference type="SAM" id="MobiDB-lite"/>
    </source>
</evidence>